<evidence type="ECO:0000259" key="5">
    <source>
        <dbReference type="PROSITE" id="PS50112"/>
    </source>
</evidence>
<evidence type="ECO:0000256" key="2">
    <source>
        <dbReference type="ARBA" id="ARBA00023125"/>
    </source>
</evidence>
<gene>
    <name evidence="7" type="primary">ttrR_1</name>
    <name evidence="7" type="ORF">RIdsm_01201</name>
    <name evidence="6" type="ORF">XM52_06350</name>
</gene>
<reference evidence="6 8" key="1">
    <citation type="submission" date="2015-04" db="EMBL/GenBank/DDBJ databases">
        <title>The draft genome sequence of Roseovarius indicus B108T.</title>
        <authorList>
            <person name="Li G."/>
            <person name="Lai Q."/>
            <person name="Shao Z."/>
            <person name="Yan P."/>
        </authorList>
    </citation>
    <scope>NUCLEOTIDE SEQUENCE [LARGE SCALE GENOMIC DNA]</scope>
    <source>
        <strain evidence="6 8">B108</strain>
    </source>
</reference>
<keyword evidence="3" id="KW-0804">Transcription</keyword>
<feature type="domain" description="PAS" evidence="5">
    <location>
        <begin position="29"/>
        <end position="59"/>
    </location>
</feature>
<dbReference type="GO" id="GO:0006355">
    <property type="term" value="P:regulation of DNA-templated transcription"/>
    <property type="evidence" value="ECO:0007669"/>
    <property type="project" value="InterPro"/>
</dbReference>
<dbReference type="GO" id="GO:0003677">
    <property type="term" value="F:DNA binding"/>
    <property type="evidence" value="ECO:0007669"/>
    <property type="project" value="UniProtKB-KW"/>
</dbReference>
<accession>A0A0T5PAX6</accession>
<dbReference type="CDD" id="cd00130">
    <property type="entry name" value="PAS"/>
    <property type="match status" value="1"/>
</dbReference>
<evidence type="ECO:0000259" key="4">
    <source>
        <dbReference type="PROSITE" id="PS50043"/>
    </source>
</evidence>
<dbReference type="RefSeq" id="WP_057814459.1">
    <property type="nucleotide sequence ID" value="NZ_CAXRJZ010000062.1"/>
</dbReference>
<dbReference type="PROSITE" id="PS50043">
    <property type="entry name" value="HTH_LUXR_2"/>
    <property type="match status" value="1"/>
</dbReference>
<dbReference type="PROSITE" id="PS00622">
    <property type="entry name" value="HTH_LUXR_1"/>
    <property type="match status" value="1"/>
</dbReference>
<protein>
    <submittedName>
        <fullName evidence="6">LuxR family transcriptional regulator</fullName>
    </submittedName>
    <submittedName>
        <fullName evidence="7">Tetrathionate response regulatory protein TtrR</fullName>
    </submittedName>
</protein>
<dbReference type="InterPro" id="IPR036388">
    <property type="entry name" value="WH-like_DNA-bd_sf"/>
</dbReference>
<evidence type="ECO:0000313" key="9">
    <source>
        <dbReference type="Proteomes" id="UP000325785"/>
    </source>
</evidence>
<dbReference type="Gene3D" id="3.30.450.20">
    <property type="entry name" value="PAS domain"/>
    <property type="match status" value="1"/>
</dbReference>
<dbReference type="SUPFAM" id="SSF55785">
    <property type="entry name" value="PYP-like sensor domain (PAS domain)"/>
    <property type="match status" value="1"/>
</dbReference>
<dbReference type="Pfam" id="PF13426">
    <property type="entry name" value="PAS_9"/>
    <property type="match status" value="1"/>
</dbReference>
<evidence type="ECO:0000313" key="8">
    <source>
        <dbReference type="Proteomes" id="UP000051401"/>
    </source>
</evidence>
<feature type="domain" description="HTH luxR-type" evidence="4">
    <location>
        <begin position="124"/>
        <end position="189"/>
    </location>
</feature>
<dbReference type="OrthoDB" id="9782655at2"/>
<proteinExistence type="predicted"/>
<dbReference type="PRINTS" id="PR00038">
    <property type="entry name" value="HTHLUXR"/>
</dbReference>
<dbReference type="CDD" id="cd06170">
    <property type="entry name" value="LuxR_C_like"/>
    <property type="match status" value="1"/>
</dbReference>
<dbReference type="PANTHER" id="PTHR44688">
    <property type="entry name" value="DNA-BINDING TRANSCRIPTIONAL ACTIVATOR DEVR_DOSR"/>
    <property type="match status" value="1"/>
</dbReference>
<dbReference type="SUPFAM" id="SSF46894">
    <property type="entry name" value="C-terminal effector domain of the bipartite response regulators"/>
    <property type="match status" value="1"/>
</dbReference>
<organism evidence="6 8">
    <name type="scientific">Roseovarius indicus</name>
    <dbReference type="NCBI Taxonomy" id="540747"/>
    <lineage>
        <taxon>Bacteria</taxon>
        <taxon>Pseudomonadati</taxon>
        <taxon>Pseudomonadota</taxon>
        <taxon>Alphaproteobacteria</taxon>
        <taxon>Rhodobacterales</taxon>
        <taxon>Roseobacteraceae</taxon>
        <taxon>Roseovarius</taxon>
    </lineage>
</organism>
<dbReference type="PROSITE" id="PS50112">
    <property type="entry name" value="PAS"/>
    <property type="match status" value="1"/>
</dbReference>
<dbReference type="Proteomes" id="UP000325785">
    <property type="component" value="Chromosome"/>
</dbReference>
<dbReference type="InterPro" id="IPR000014">
    <property type="entry name" value="PAS"/>
</dbReference>
<dbReference type="AlphaFoldDB" id="A0A0T5PAX6"/>
<dbReference type="InterPro" id="IPR035965">
    <property type="entry name" value="PAS-like_dom_sf"/>
</dbReference>
<name>A0A0T5PAX6_9RHOB</name>
<dbReference type="EMBL" id="LAXI01000003">
    <property type="protein sequence ID" value="KRS18441.1"/>
    <property type="molecule type" value="Genomic_DNA"/>
</dbReference>
<dbReference type="PATRIC" id="fig|540747.5.peg.3630"/>
<dbReference type="Gene3D" id="1.10.10.10">
    <property type="entry name" value="Winged helix-like DNA-binding domain superfamily/Winged helix DNA-binding domain"/>
    <property type="match status" value="1"/>
</dbReference>
<sequence length="189" mass="21796">MIDTSTPEKAGLLAFRESPVAHVMVRYRRIIELNGALERMFGYRRSDLIGRSAQRLYPSITDFKRLGEVCETEMRKTGATYWEDERFMQTSDQEVFWARARGSTLSPEDPFALMIWTFDRVEGRQYQSVRLTPREREIAPLIGQGMTSRMIGERLGISTRTVETHRARLMKKFGVNNTAELVSQIVVAI</sequence>
<evidence type="ECO:0000313" key="6">
    <source>
        <dbReference type="EMBL" id="KRS18441.1"/>
    </source>
</evidence>
<dbReference type="STRING" id="540747.SAMN04488031_104345"/>
<dbReference type="Pfam" id="PF00196">
    <property type="entry name" value="GerE"/>
    <property type="match status" value="1"/>
</dbReference>
<dbReference type="InterPro" id="IPR016032">
    <property type="entry name" value="Sig_transdc_resp-reg_C-effctor"/>
</dbReference>
<dbReference type="KEGG" id="rid:RIdsm_01201"/>
<dbReference type="NCBIfam" id="TIGR00229">
    <property type="entry name" value="sensory_box"/>
    <property type="match status" value="1"/>
</dbReference>
<dbReference type="InterPro" id="IPR000792">
    <property type="entry name" value="Tscrpt_reg_LuxR_C"/>
</dbReference>
<keyword evidence="8" id="KW-1185">Reference proteome</keyword>
<evidence type="ECO:0000256" key="1">
    <source>
        <dbReference type="ARBA" id="ARBA00023015"/>
    </source>
</evidence>
<dbReference type="SMART" id="SM00421">
    <property type="entry name" value="HTH_LUXR"/>
    <property type="match status" value="1"/>
</dbReference>
<keyword evidence="2" id="KW-0238">DNA-binding</keyword>
<reference evidence="7 9" key="2">
    <citation type="submission" date="2018-08" db="EMBL/GenBank/DDBJ databases">
        <title>Genetic Globetrotter - A new plasmid hitch-hiking vast phylogenetic and geographic distances.</title>
        <authorList>
            <person name="Vollmers J."/>
            <person name="Petersen J."/>
        </authorList>
    </citation>
    <scope>NUCLEOTIDE SEQUENCE [LARGE SCALE GENOMIC DNA]</scope>
    <source>
        <strain evidence="7 9">DSM 26383</strain>
    </source>
</reference>
<evidence type="ECO:0000256" key="3">
    <source>
        <dbReference type="ARBA" id="ARBA00023163"/>
    </source>
</evidence>
<keyword evidence="1" id="KW-0805">Transcription regulation</keyword>
<dbReference type="EMBL" id="CP031598">
    <property type="protein sequence ID" value="QEW25415.1"/>
    <property type="molecule type" value="Genomic_DNA"/>
</dbReference>
<dbReference type="PANTHER" id="PTHR44688:SF16">
    <property type="entry name" value="DNA-BINDING TRANSCRIPTIONAL ACTIVATOR DEVR_DOSR"/>
    <property type="match status" value="1"/>
</dbReference>
<dbReference type="Proteomes" id="UP000051401">
    <property type="component" value="Unassembled WGS sequence"/>
</dbReference>
<evidence type="ECO:0000313" key="7">
    <source>
        <dbReference type="EMBL" id="QEW25415.1"/>
    </source>
</evidence>